<dbReference type="AlphaFoldDB" id="A0A317V6K4"/>
<sequence>MPRASGNNSFARPDNQNDPSSPPDHHLANGMFPATTTMSGAQLVPNPWTPSIRMNGANEAAMGLNGPGAFVGSTHGSVTMGGAAITNPVAVPQMQVPFEGGLVSQVHSPSINYTPHHTFNAAPTTRPALYLCRWLTCTETFQRHGDLKRHVNTLHLARGSYICPYCGRICNRKDNMKNHLQNVHGLQL</sequence>
<feature type="compositionally biased region" description="Polar residues" evidence="2">
    <location>
        <begin position="1"/>
        <end position="10"/>
    </location>
</feature>
<feature type="domain" description="C2H2-type" evidence="3">
    <location>
        <begin position="130"/>
        <end position="160"/>
    </location>
</feature>
<protein>
    <recommendedName>
        <fullName evidence="3">C2H2-type domain-containing protein</fullName>
    </recommendedName>
</protein>
<dbReference type="InterPro" id="IPR036236">
    <property type="entry name" value="Znf_C2H2_sf"/>
</dbReference>
<dbReference type="SUPFAM" id="SSF57667">
    <property type="entry name" value="beta-beta-alpha zinc fingers"/>
    <property type="match status" value="2"/>
</dbReference>
<dbReference type="STRING" id="1450535.A0A317V6K4"/>
<accession>A0A317V6K4</accession>
<keyword evidence="5" id="KW-1185">Reference proteome</keyword>
<keyword evidence="1" id="KW-0479">Metal-binding</keyword>
<dbReference type="SMART" id="SM00355">
    <property type="entry name" value="ZnF_C2H2"/>
    <property type="match status" value="2"/>
</dbReference>
<reference evidence="4 5" key="1">
    <citation type="submission" date="2016-12" db="EMBL/GenBank/DDBJ databases">
        <title>The genomes of Aspergillus section Nigri reveals drivers in fungal speciation.</title>
        <authorList>
            <consortium name="DOE Joint Genome Institute"/>
            <person name="Vesth T.C."/>
            <person name="Nybo J."/>
            <person name="Theobald S."/>
            <person name="Brandl J."/>
            <person name="Frisvad J.C."/>
            <person name="Nielsen K.F."/>
            <person name="Lyhne E.K."/>
            <person name="Kogle M.E."/>
            <person name="Kuo A."/>
            <person name="Riley R."/>
            <person name="Clum A."/>
            <person name="Nolan M."/>
            <person name="Lipzen A."/>
            <person name="Salamov A."/>
            <person name="Henrissat B."/>
            <person name="Wiebenga A."/>
            <person name="De Vries R.P."/>
            <person name="Grigoriev I.V."/>
            <person name="Mortensen U.H."/>
            <person name="Andersen M.R."/>
            <person name="Baker S.E."/>
        </authorList>
    </citation>
    <scope>NUCLEOTIDE SEQUENCE [LARGE SCALE GENOMIC DNA]</scope>
    <source>
        <strain evidence="4 5">CBS 115572</strain>
    </source>
</reference>
<name>A0A317V6K4_9EURO</name>
<dbReference type="EMBL" id="MSFK01000041">
    <property type="protein sequence ID" value="PWY69665.1"/>
    <property type="molecule type" value="Genomic_DNA"/>
</dbReference>
<feature type="domain" description="C2H2-type" evidence="3">
    <location>
        <begin position="161"/>
        <end position="184"/>
    </location>
</feature>
<evidence type="ECO:0000313" key="5">
    <source>
        <dbReference type="Proteomes" id="UP000246702"/>
    </source>
</evidence>
<dbReference type="OrthoDB" id="654211at2759"/>
<dbReference type="GO" id="GO:0008270">
    <property type="term" value="F:zinc ion binding"/>
    <property type="evidence" value="ECO:0007669"/>
    <property type="project" value="UniProtKB-KW"/>
</dbReference>
<evidence type="ECO:0000256" key="2">
    <source>
        <dbReference type="SAM" id="MobiDB-lite"/>
    </source>
</evidence>
<evidence type="ECO:0000259" key="3">
    <source>
        <dbReference type="PROSITE" id="PS50157"/>
    </source>
</evidence>
<evidence type="ECO:0000313" key="4">
    <source>
        <dbReference type="EMBL" id="PWY69665.1"/>
    </source>
</evidence>
<proteinExistence type="predicted"/>
<dbReference type="Pfam" id="PF00096">
    <property type="entry name" value="zf-C2H2"/>
    <property type="match status" value="1"/>
</dbReference>
<comment type="caution">
    <text evidence="4">The sequence shown here is derived from an EMBL/GenBank/DDBJ whole genome shotgun (WGS) entry which is preliminary data.</text>
</comment>
<organism evidence="4 5">
    <name type="scientific">Aspergillus sclerotioniger CBS 115572</name>
    <dbReference type="NCBI Taxonomy" id="1450535"/>
    <lineage>
        <taxon>Eukaryota</taxon>
        <taxon>Fungi</taxon>
        <taxon>Dikarya</taxon>
        <taxon>Ascomycota</taxon>
        <taxon>Pezizomycotina</taxon>
        <taxon>Eurotiomycetes</taxon>
        <taxon>Eurotiomycetidae</taxon>
        <taxon>Eurotiales</taxon>
        <taxon>Aspergillaceae</taxon>
        <taxon>Aspergillus</taxon>
        <taxon>Aspergillus subgen. Circumdati</taxon>
    </lineage>
</organism>
<dbReference type="PROSITE" id="PS50157">
    <property type="entry name" value="ZINC_FINGER_C2H2_2"/>
    <property type="match status" value="2"/>
</dbReference>
<dbReference type="GeneID" id="37114960"/>
<gene>
    <name evidence="4" type="ORF">BO94DRAFT_539996</name>
</gene>
<dbReference type="RefSeq" id="XP_025462493.1">
    <property type="nucleotide sequence ID" value="XM_025612817.1"/>
</dbReference>
<dbReference type="InterPro" id="IPR013087">
    <property type="entry name" value="Znf_C2H2_type"/>
</dbReference>
<dbReference type="Gene3D" id="3.30.160.60">
    <property type="entry name" value="Classic Zinc Finger"/>
    <property type="match status" value="2"/>
</dbReference>
<evidence type="ECO:0000256" key="1">
    <source>
        <dbReference type="PROSITE-ProRule" id="PRU00042"/>
    </source>
</evidence>
<keyword evidence="1" id="KW-0863">Zinc-finger</keyword>
<dbReference type="Proteomes" id="UP000246702">
    <property type="component" value="Unassembled WGS sequence"/>
</dbReference>
<keyword evidence="1" id="KW-0862">Zinc</keyword>
<dbReference type="PROSITE" id="PS00028">
    <property type="entry name" value="ZINC_FINGER_C2H2_1"/>
    <property type="match status" value="2"/>
</dbReference>
<feature type="region of interest" description="Disordered" evidence="2">
    <location>
        <begin position="1"/>
        <end position="33"/>
    </location>
</feature>